<dbReference type="Proteomes" id="UP000248961">
    <property type="component" value="Unassembled WGS sequence"/>
</dbReference>
<dbReference type="Gene3D" id="3.10.129.10">
    <property type="entry name" value="Hotdog Thioesterase"/>
    <property type="match status" value="1"/>
</dbReference>
<dbReference type="InterPro" id="IPR006683">
    <property type="entry name" value="Thioestr_dom"/>
</dbReference>
<evidence type="ECO:0000313" key="4">
    <source>
        <dbReference type="EMBL" id="RAL13398.1"/>
    </source>
</evidence>
<dbReference type="NCBIfam" id="TIGR00369">
    <property type="entry name" value="unchar_dom_1"/>
    <property type="match status" value="1"/>
</dbReference>
<dbReference type="PANTHER" id="PTHR21660:SF1">
    <property type="entry name" value="ACYL-COENZYME A THIOESTERASE 13"/>
    <property type="match status" value="1"/>
</dbReference>
<organism evidence="4 5">
    <name type="scientific">Aspergillus homomorphus (strain CBS 101889)</name>
    <dbReference type="NCBI Taxonomy" id="1450537"/>
    <lineage>
        <taxon>Eukaryota</taxon>
        <taxon>Fungi</taxon>
        <taxon>Dikarya</taxon>
        <taxon>Ascomycota</taxon>
        <taxon>Pezizomycotina</taxon>
        <taxon>Eurotiomycetes</taxon>
        <taxon>Eurotiomycetidae</taxon>
        <taxon>Eurotiales</taxon>
        <taxon>Aspergillaceae</taxon>
        <taxon>Aspergillus</taxon>
        <taxon>Aspergillus subgen. Circumdati</taxon>
    </lineage>
</organism>
<dbReference type="SUPFAM" id="SSF54637">
    <property type="entry name" value="Thioesterase/thiol ester dehydrase-isomerase"/>
    <property type="match status" value="1"/>
</dbReference>
<accession>A0A395I2J0</accession>
<dbReference type="PANTHER" id="PTHR21660">
    <property type="entry name" value="THIOESTERASE SUPERFAMILY MEMBER-RELATED"/>
    <property type="match status" value="1"/>
</dbReference>
<dbReference type="InterPro" id="IPR039298">
    <property type="entry name" value="ACOT13"/>
</dbReference>
<dbReference type="EMBL" id="KZ824279">
    <property type="protein sequence ID" value="RAL13398.1"/>
    <property type="molecule type" value="Genomic_DNA"/>
</dbReference>
<evidence type="ECO:0000313" key="5">
    <source>
        <dbReference type="Proteomes" id="UP000248961"/>
    </source>
</evidence>
<protein>
    <submittedName>
        <fullName evidence="4">Thioesterase family protein</fullName>
    </submittedName>
</protein>
<evidence type="ECO:0000256" key="2">
    <source>
        <dbReference type="ARBA" id="ARBA00022801"/>
    </source>
</evidence>
<dbReference type="RefSeq" id="XP_025552552.1">
    <property type="nucleotide sequence ID" value="XM_025696900.1"/>
</dbReference>
<dbReference type="InterPro" id="IPR003736">
    <property type="entry name" value="PAAI_dom"/>
</dbReference>
<proteinExistence type="inferred from homology"/>
<evidence type="ECO:0000259" key="3">
    <source>
        <dbReference type="Pfam" id="PF03061"/>
    </source>
</evidence>
<name>A0A395I2J0_ASPHC</name>
<reference evidence="4 5" key="1">
    <citation type="submission" date="2018-02" db="EMBL/GenBank/DDBJ databases">
        <title>The genomes of Aspergillus section Nigri reveals drivers in fungal speciation.</title>
        <authorList>
            <consortium name="DOE Joint Genome Institute"/>
            <person name="Vesth T.C."/>
            <person name="Nybo J."/>
            <person name="Theobald S."/>
            <person name="Brandl J."/>
            <person name="Frisvad J.C."/>
            <person name="Nielsen K.F."/>
            <person name="Lyhne E.K."/>
            <person name="Kogle M.E."/>
            <person name="Kuo A."/>
            <person name="Riley R."/>
            <person name="Clum A."/>
            <person name="Nolan M."/>
            <person name="Lipzen A."/>
            <person name="Salamov A."/>
            <person name="Henrissat B."/>
            <person name="Wiebenga A."/>
            <person name="De vries R.P."/>
            <person name="Grigoriev I.V."/>
            <person name="Mortensen U.H."/>
            <person name="Andersen M.R."/>
            <person name="Baker S.E."/>
        </authorList>
    </citation>
    <scope>NUCLEOTIDE SEQUENCE [LARGE SCALE GENOMIC DNA]</scope>
    <source>
        <strain evidence="4 5">CBS 101889</strain>
    </source>
</reference>
<dbReference type="GeneID" id="37201189"/>
<dbReference type="InterPro" id="IPR029069">
    <property type="entry name" value="HotDog_dom_sf"/>
</dbReference>
<dbReference type="Pfam" id="PF03061">
    <property type="entry name" value="4HBT"/>
    <property type="match status" value="1"/>
</dbReference>
<dbReference type="VEuPathDB" id="FungiDB:BO97DRAFT_423603"/>
<dbReference type="CDD" id="cd03443">
    <property type="entry name" value="PaaI_thioesterase"/>
    <property type="match status" value="1"/>
</dbReference>
<evidence type="ECO:0000256" key="1">
    <source>
        <dbReference type="ARBA" id="ARBA00008324"/>
    </source>
</evidence>
<feature type="domain" description="Thioesterase" evidence="3">
    <location>
        <begin position="76"/>
        <end position="155"/>
    </location>
</feature>
<keyword evidence="5" id="KW-1185">Reference proteome</keyword>
<comment type="similarity">
    <text evidence="1">Belongs to the thioesterase PaaI family.</text>
</comment>
<dbReference type="OrthoDB" id="2831072at2759"/>
<gene>
    <name evidence="4" type="ORF">BO97DRAFT_423603</name>
</gene>
<sequence length="173" mass="19644">MPKHILSYQAPKNIAHDFEKKVFWYFRFIGHQELKDVWDVTAEHANLRIESLAKHPHATVTCRFVVKESMCGPQMHLHGGYIATLVENLTSILIVAAATPGRFADTGVSRNLRTIYLRSLPVGTEVRAVCQVISLGQRLVLTKAEFYDVETGELCVISEHEKFNRDPEQRGKL</sequence>
<keyword evidence="2" id="KW-0378">Hydrolase</keyword>
<dbReference type="GO" id="GO:0047617">
    <property type="term" value="F:fatty acyl-CoA hydrolase activity"/>
    <property type="evidence" value="ECO:0007669"/>
    <property type="project" value="InterPro"/>
</dbReference>
<dbReference type="AlphaFoldDB" id="A0A395I2J0"/>